<dbReference type="KEGG" id="mbry:B1812_04365"/>
<keyword evidence="1" id="KW-0812">Transmembrane</keyword>
<reference evidence="2 3" key="1">
    <citation type="submission" date="2017-02" db="EMBL/GenBank/DDBJ databases">
        <authorList>
            <person name="Peterson S.W."/>
        </authorList>
    </citation>
    <scope>NUCLEOTIDE SEQUENCE [LARGE SCALE GENOMIC DNA]</scope>
    <source>
        <strain evidence="2 3">S285</strain>
    </source>
</reference>
<keyword evidence="1" id="KW-1133">Transmembrane helix</keyword>
<feature type="transmembrane region" description="Helical" evidence="1">
    <location>
        <begin position="213"/>
        <end position="232"/>
    </location>
</feature>
<feature type="transmembrane region" description="Helical" evidence="1">
    <location>
        <begin position="282"/>
        <end position="308"/>
    </location>
</feature>
<feature type="transmembrane region" description="Helical" evidence="1">
    <location>
        <begin position="244"/>
        <end position="270"/>
    </location>
</feature>
<feature type="transmembrane region" description="Helical" evidence="1">
    <location>
        <begin position="6"/>
        <end position="25"/>
    </location>
</feature>
<evidence type="ECO:0000313" key="3">
    <source>
        <dbReference type="Proteomes" id="UP000193978"/>
    </source>
</evidence>
<dbReference type="OrthoDB" id="145485at2"/>
<feature type="transmembrane region" description="Helical" evidence="1">
    <location>
        <begin position="123"/>
        <end position="149"/>
    </location>
</feature>
<keyword evidence="3" id="KW-1185">Reference proteome</keyword>
<sequence>MKKILGRLWSLVGFIAVIGSFYLLYRELKGEAVRADVWADLKAIPLSAYLAAGASTLMAYAALAWYDHIALLHLGVRHISWIYISICSFTTYALSHNVGASVLSGAMVRYRAYSTKGLTMAQVGVLVTFCALTFALGGILVGGILLTTRPAMLQRLSGMLPAIITDPDTALTIGLGCLAVVALYVIGSLMRFRPLAISKMEIVYPRPGVMARQLFAAPIELAGAAGIIYFALPEIGNPGPLVVLGTFLFSFSAALVSTAPAGLGVFEVLFIKAMPDVPHLKVLSALLVFRLFYLVIPLLMAIAVVIIFERGKLREAKGRSDPD</sequence>
<dbReference type="EMBL" id="CP019948">
    <property type="protein sequence ID" value="ARN83372.1"/>
    <property type="molecule type" value="Genomic_DNA"/>
</dbReference>
<name>A0A1W6N0K8_9HYPH</name>
<dbReference type="STRING" id="655015.B1812_04365"/>
<dbReference type="AlphaFoldDB" id="A0A1W6N0K8"/>
<feature type="transmembrane region" description="Helical" evidence="1">
    <location>
        <begin position="169"/>
        <end position="192"/>
    </location>
</feature>
<organism evidence="2 3">
    <name type="scientific">Methylocystis bryophila</name>
    <dbReference type="NCBI Taxonomy" id="655015"/>
    <lineage>
        <taxon>Bacteria</taxon>
        <taxon>Pseudomonadati</taxon>
        <taxon>Pseudomonadota</taxon>
        <taxon>Alphaproteobacteria</taxon>
        <taxon>Hyphomicrobiales</taxon>
        <taxon>Methylocystaceae</taxon>
        <taxon>Methylocystis</taxon>
    </lineage>
</organism>
<feature type="transmembrane region" description="Helical" evidence="1">
    <location>
        <begin position="78"/>
        <end position="103"/>
    </location>
</feature>
<proteinExistence type="predicted"/>
<evidence type="ECO:0000256" key="1">
    <source>
        <dbReference type="SAM" id="Phobius"/>
    </source>
</evidence>
<accession>A0A1W6N0K8</accession>
<protein>
    <submittedName>
        <fullName evidence="2">Uncharacterized protein</fullName>
    </submittedName>
</protein>
<gene>
    <name evidence="2" type="ORF">B1812_04365</name>
</gene>
<evidence type="ECO:0000313" key="2">
    <source>
        <dbReference type="EMBL" id="ARN83372.1"/>
    </source>
</evidence>
<keyword evidence="1" id="KW-0472">Membrane</keyword>
<dbReference type="Proteomes" id="UP000193978">
    <property type="component" value="Chromosome"/>
</dbReference>
<dbReference type="RefSeq" id="WP_085773503.1">
    <property type="nucleotide sequence ID" value="NZ_AP027149.1"/>
</dbReference>
<feature type="transmembrane region" description="Helical" evidence="1">
    <location>
        <begin position="46"/>
        <end position="66"/>
    </location>
</feature>